<dbReference type="InterPro" id="IPR000531">
    <property type="entry name" value="Beta-barrel_TonB"/>
</dbReference>
<dbReference type="AlphaFoldDB" id="A0A2D2DLM5"/>
<dbReference type="KEGG" id="mass:CR152_15995"/>
<keyword evidence="9 10" id="KW-0998">Cell outer membrane</keyword>
<dbReference type="InterPro" id="IPR036942">
    <property type="entry name" value="Beta-barrel_TonB_sf"/>
</dbReference>
<organism evidence="15 16">
    <name type="scientific">Massilia violaceinigra</name>
    <dbReference type="NCBI Taxonomy" id="2045208"/>
    <lineage>
        <taxon>Bacteria</taxon>
        <taxon>Pseudomonadati</taxon>
        <taxon>Pseudomonadota</taxon>
        <taxon>Betaproteobacteria</taxon>
        <taxon>Burkholderiales</taxon>
        <taxon>Oxalobacteraceae</taxon>
        <taxon>Telluria group</taxon>
        <taxon>Massilia</taxon>
    </lineage>
</organism>
<dbReference type="Pfam" id="PF07715">
    <property type="entry name" value="Plug"/>
    <property type="match status" value="1"/>
</dbReference>
<protein>
    <submittedName>
        <fullName evidence="15">TonB-dependent receptor</fullName>
    </submittedName>
</protein>
<dbReference type="RefSeq" id="WP_099875980.1">
    <property type="nucleotide sequence ID" value="NZ_CP024608.1"/>
</dbReference>
<evidence type="ECO:0000256" key="9">
    <source>
        <dbReference type="ARBA" id="ARBA00023237"/>
    </source>
</evidence>
<feature type="signal peptide" evidence="12">
    <location>
        <begin position="1"/>
        <end position="35"/>
    </location>
</feature>
<dbReference type="Gene3D" id="2.170.130.10">
    <property type="entry name" value="TonB-dependent receptor, plug domain"/>
    <property type="match status" value="1"/>
</dbReference>
<dbReference type="InterPro" id="IPR012910">
    <property type="entry name" value="Plug_dom"/>
</dbReference>
<dbReference type="EMBL" id="CP024608">
    <property type="protein sequence ID" value="ATQ75861.1"/>
    <property type="molecule type" value="Genomic_DNA"/>
</dbReference>
<reference evidence="15" key="1">
    <citation type="submission" date="2017-10" db="EMBL/GenBank/DDBJ databases">
        <title>Massilia psychrophilum sp. nov., a novel purple-pigmented bacterium isolated from Tianshan glacier, Xinjiang Municipality, China.</title>
        <authorList>
            <person name="Wang H."/>
        </authorList>
    </citation>
    <scope>NUCLEOTIDE SEQUENCE [LARGE SCALE GENOMIC DNA]</scope>
    <source>
        <strain evidence="15">B2</strain>
    </source>
</reference>
<proteinExistence type="inferred from homology"/>
<feature type="domain" description="TonB-dependent receptor plug" evidence="14">
    <location>
        <begin position="69"/>
        <end position="168"/>
    </location>
</feature>
<keyword evidence="12" id="KW-0732">Signal</keyword>
<feature type="chain" id="PRO_5013743160" evidence="12">
    <location>
        <begin position="36"/>
        <end position="879"/>
    </location>
</feature>
<keyword evidence="7 10" id="KW-0472">Membrane</keyword>
<evidence type="ECO:0000256" key="4">
    <source>
        <dbReference type="ARBA" id="ARBA00022452"/>
    </source>
</evidence>
<dbReference type="Pfam" id="PF00593">
    <property type="entry name" value="TonB_dep_Rec_b-barrel"/>
    <property type="match status" value="1"/>
</dbReference>
<evidence type="ECO:0000256" key="2">
    <source>
        <dbReference type="ARBA" id="ARBA00009810"/>
    </source>
</evidence>
<keyword evidence="4 10" id="KW-1134">Transmembrane beta strand</keyword>
<dbReference type="NCBIfam" id="TIGR01782">
    <property type="entry name" value="TonB-Xanth-Caul"/>
    <property type="match status" value="1"/>
</dbReference>
<evidence type="ECO:0000256" key="7">
    <source>
        <dbReference type="ARBA" id="ARBA00023136"/>
    </source>
</evidence>
<evidence type="ECO:0000256" key="3">
    <source>
        <dbReference type="ARBA" id="ARBA00022448"/>
    </source>
</evidence>
<evidence type="ECO:0000256" key="1">
    <source>
        <dbReference type="ARBA" id="ARBA00004571"/>
    </source>
</evidence>
<dbReference type="GO" id="GO:0009279">
    <property type="term" value="C:cell outer membrane"/>
    <property type="evidence" value="ECO:0007669"/>
    <property type="project" value="UniProtKB-SubCell"/>
</dbReference>
<dbReference type="PANTHER" id="PTHR40980:SF3">
    <property type="entry name" value="TONB-DEPENDENT RECEPTOR-LIKE BETA-BARREL DOMAIN-CONTAINING PROTEIN"/>
    <property type="match status" value="1"/>
</dbReference>
<dbReference type="InterPro" id="IPR010104">
    <property type="entry name" value="TonB_rcpt_bac"/>
</dbReference>
<keyword evidence="3 10" id="KW-0813">Transport</keyword>
<dbReference type="Gene3D" id="2.40.170.20">
    <property type="entry name" value="TonB-dependent receptor, beta-barrel domain"/>
    <property type="match status" value="1"/>
</dbReference>
<name>A0A2D2DLM5_9BURK</name>
<evidence type="ECO:0000256" key="8">
    <source>
        <dbReference type="ARBA" id="ARBA00023170"/>
    </source>
</evidence>
<dbReference type="SUPFAM" id="SSF56935">
    <property type="entry name" value="Porins"/>
    <property type="match status" value="1"/>
</dbReference>
<dbReference type="OrthoDB" id="5476657at2"/>
<sequence>MKHTAPACGRARTARPIVLKSLVASLLGAGMLSHASVAAQEAVPAPADTAVVTVSGVRKAAQSAQTIKKNADQVVDSIVADDIGKFPDKNVAEILQRVPGVQVTRGGGEAGTVIIRGLGGVVALLNGREFFSDTGRSLYLSDVPASMLQRIDVYKTQGGDLPEGGTAGVIDVRTNRPFDFKGRQVNLNARVENRDKAKTNNPDVSAMLSDRWKTGIGEIGALVGLSFQRGRYHDEVAFAGFPIPIDNGVTGAENFGRFMGNGDRKREAGNFALQWRPSPAVEVFAEGFRTNIDHRFQNNFMIGFPPHFAGATITTKPGTNNLDTITRLNQDAPGFSSTQAYQHDVTNEQVALGARWDATPNLRLTTEVARTASYFKERRVIFDFDYTARGFLGAVRSGGGYLDFPGTNMEDPDDAKFRVRGGTDIANARQGTSNDWRGDVVYDASENGVLGFVKELSGGVRLAERKASSRGIRDMWYANSPQNGVAASRFPGLWTLSAPTGGNYGVNRYVVADHNYILDNTDVVRTILTGSPTQLEDNPLSYYSDVERTSALYAKAKFGFHLGVPISGVVGARLVRTEQTLKGNSSIVGVIAPVSVDTSRTDVLPSLALRAELAPTLVARLISGRAVERPAFADYNPALRLTEGVAATPTTSGIVGTGAAGNPNLRPTKSDNIDVALEWYFAPTGSLTGTIFQHKFIDRSVEKAAREIINGREYDVTRRYNLTKANLEGVEMSYRQFYDFLPGMLSGLGLEANFTYITGKQTNPDGRESSFLGMSKTSYNLVGLYEKEAWSARLAYNWRSKFTAEERYRGNDKLDLYVAPLRSLDGSLSYRISKQLTVTLDGNNLLDQPYHDYFNKDPGLVRDTRRYDRAVGLALHYKY</sequence>
<evidence type="ECO:0000313" key="16">
    <source>
        <dbReference type="Proteomes" id="UP000229897"/>
    </source>
</evidence>
<evidence type="ECO:0000256" key="5">
    <source>
        <dbReference type="ARBA" id="ARBA00022692"/>
    </source>
</evidence>
<keyword evidence="16" id="KW-1185">Reference proteome</keyword>
<keyword evidence="5 10" id="KW-0812">Transmembrane</keyword>
<comment type="similarity">
    <text evidence="2 10 11">Belongs to the TonB-dependent receptor family.</text>
</comment>
<evidence type="ECO:0000256" key="11">
    <source>
        <dbReference type="RuleBase" id="RU003357"/>
    </source>
</evidence>
<evidence type="ECO:0000259" key="13">
    <source>
        <dbReference type="Pfam" id="PF00593"/>
    </source>
</evidence>
<evidence type="ECO:0000256" key="12">
    <source>
        <dbReference type="SAM" id="SignalP"/>
    </source>
</evidence>
<gene>
    <name evidence="15" type="ORF">CR152_15995</name>
</gene>
<evidence type="ECO:0000256" key="6">
    <source>
        <dbReference type="ARBA" id="ARBA00023077"/>
    </source>
</evidence>
<dbReference type="PANTHER" id="PTHR40980">
    <property type="entry name" value="PLUG DOMAIN-CONTAINING PROTEIN"/>
    <property type="match status" value="1"/>
</dbReference>
<comment type="subcellular location">
    <subcellularLocation>
        <location evidence="1 10">Cell outer membrane</location>
        <topology evidence="1 10">Multi-pass membrane protein</topology>
    </subcellularLocation>
</comment>
<dbReference type="PROSITE" id="PS52016">
    <property type="entry name" value="TONB_DEPENDENT_REC_3"/>
    <property type="match status" value="1"/>
</dbReference>
<evidence type="ECO:0000256" key="10">
    <source>
        <dbReference type="PROSITE-ProRule" id="PRU01360"/>
    </source>
</evidence>
<accession>A0A2D2DLM5</accession>
<feature type="domain" description="TonB-dependent receptor-like beta-barrel" evidence="13">
    <location>
        <begin position="397"/>
        <end position="845"/>
    </location>
</feature>
<dbReference type="InterPro" id="IPR037066">
    <property type="entry name" value="Plug_dom_sf"/>
</dbReference>
<keyword evidence="8 15" id="KW-0675">Receptor</keyword>
<dbReference type="InterPro" id="IPR039426">
    <property type="entry name" value="TonB-dep_rcpt-like"/>
</dbReference>
<evidence type="ECO:0000259" key="14">
    <source>
        <dbReference type="Pfam" id="PF07715"/>
    </source>
</evidence>
<dbReference type="Proteomes" id="UP000229897">
    <property type="component" value="Chromosome"/>
</dbReference>
<evidence type="ECO:0000313" key="15">
    <source>
        <dbReference type="EMBL" id="ATQ75861.1"/>
    </source>
</evidence>
<keyword evidence="6 11" id="KW-0798">TonB box</keyword>